<feature type="non-terminal residue" evidence="2">
    <location>
        <position position="1"/>
    </location>
</feature>
<feature type="region of interest" description="Disordered" evidence="1">
    <location>
        <begin position="1"/>
        <end position="26"/>
    </location>
</feature>
<accession>A0A061RAI7</accession>
<protein>
    <submittedName>
        <fullName evidence="2">Uncharacterized protein</fullName>
    </submittedName>
</protein>
<proteinExistence type="predicted"/>
<reference evidence="2" key="1">
    <citation type="submission" date="2014-05" db="EMBL/GenBank/DDBJ databases">
        <title>The transcriptome of the halophilic microalga Tetraselmis sp. GSL018 isolated from the Great Salt Lake, Utah.</title>
        <authorList>
            <person name="Jinkerson R.E."/>
            <person name="D'Adamo S."/>
            <person name="Posewitz M.C."/>
        </authorList>
    </citation>
    <scope>NUCLEOTIDE SEQUENCE</scope>
    <source>
        <strain evidence="2">GSL018</strain>
    </source>
</reference>
<evidence type="ECO:0000256" key="1">
    <source>
        <dbReference type="SAM" id="MobiDB-lite"/>
    </source>
</evidence>
<dbReference type="AlphaFoldDB" id="A0A061RAI7"/>
<feature type="compositionally biased region" description="Basic and acidic residues" evidence="1">
    <location>
        <begin position="12"/>
        <end position="23"/>
    </location>
</feature>
<sequence length="92" mass="10107">SRSYSLSLASVDAEKTSPGKDCPKTPASGIVADTSLRDLFLLQSFFKLRLSHESRAVDSRSGFQFSFPGTLEQDIVRCVRLKRTAISTNPVI</sequence>
<gene>
    <name evidence="2" type="ORF">TSPGSL018_5140</name>
</gene>
<organism evidence="2">
    <name type="scientific">Tetraselmis sp. GSL018</name>
    <dbReference type="NCBI Taxonomy" id="582737"/>
    <lineage>
        <taxon>Eukaryota</taxon>
        <taxon>Viridiplantae</taxon>
        <taxon>Chlorophyta</taxon>
        <taxon>core chlorophytes</taxon>
        <taxon>Chlorodendrophyceae</taxon>
        <taxon>Chlorodendrales</taxon>
        <taxon>Chlorodendraceae</taxon>
        <taxon>Tetraselmis</taxon>
    </lineage>
</organism>
<name>A0A061RAI7_9CHLO</name>
<evidence type="ECO:0000313" key="2">
    <source>
        <dbReference type="EMBL" id="JAC69972.1"/>
    </source>
</evidence>
<dbReference type="EMBL" id="GBEZ01016263">
    <property type="protein sequence ID" value="JAC69972.1"/>
    <property type="molecule type" value="Transcribed_RNA"/>
</dbReference>